<keyword evidence="7" id="KW-0820">tRNA-binding</keyword>
<evidence type="ECO:0000256" key="5">
    <source>
        <dbReference type="ARBA" id="ARBA00023274"/>
    </source>
</evidence>
<dbReference type="NCBIfam" id="TIGR03631">
    <property type="entry name" value="uS13_bact"/>
    <property type="match status" value="1"/>
</dbReference>
<dbReference type="SUPFAM" id="SSF46946">
    <property type="entry name" value="S13-like H2TH domain"/>
    <property type="match status" value="1"/>
</dbReference>
<evidence type="ECO:0000256" key="1">
    <source>
        <dbReference type="ARBA" id="ARBA00008080"/>
    </source>
</evidence>
<evidence type="ECO:0000313" key="10">
    <source>
        <dbReference type="EMBL" id="GLR25580.1"/>
    </source>
</evidence>
<dbReference type="PANTHER" id="PTHR10871:SF1">
    <property type="entry name" value="SMALL RIBOSOMAL SUBUNIT PROTEIN US13M"/>
    <property type="match status" value="1"/>
</dbReference>
<dbReference type="PROSITE" id="PS00646">
    <property type="entry name" value="RIBOSOMAL_S13_1"/>
    <property type="match status" value="1"/>
</dbReference>
<dbReference type="HAMAP" id="MF_01315">
    <property type="entry name" value="Ribosomal_uS13"/>
    <property type="match status" value="1"/>
</dbReference>
<feature type="region of interest" description="Disordered" evidence="9">
    <location>
        <begin position="96"/>
        <end position="121"/>
    </location>
</feature>
<keyword evidence="4 7" id="KW-0689">Ribosomal protein</keyword>
<dbReference type="InterPro" id="IPR010979">
    <property type="entry name" value="Ribosomal_uS13-like_H2TH"/>
</dbReference>
<comment type="similarity">
    <text evidence="1 7 8">Belongs to the universal ribosomal protein uS13 family.</text>
</comment>
<evidence type="ECO:0000313" key="11">
    <source>
        <dbReference type="Proteomes" id="UP001156664"/>
    </source>
</evidence>
<gene>
    <name evidence="7 10" type="primary">rpsM</name>
    <name evidence="10" type="ORF">GCM10007875_06680</name>
</gene>
<keyword evidence="5 7" id="KW-0687">Ribonucleoprotein</keyword>
<evidence type="ECO:0000256" key="6">
    <source>
        <dbReference type="ARBA" id="ARBA00035166"/>
    </source>
</evidence>
<dbReference type="Gene3D" id="1.10.8.50">
    <property type="match status" value="1"/>
</dbReference>
<dbReference type="InterPro" id="IPR018269">
    <property type="entry name" value="Ribosomal_uS13_CS"/>
</dbReference>
<organism evidence="10 11">
    <name type="scientific">Limnobacter litoralis</name>
    <dbReference type="NCBI Taxonomy" id="481366"/>
    <lineage>
        <taxon>Bacteria</taxon>
        <taxon>Pseudomonadati</taxon>
        <taxon>Pseudomonadota</taxon>
        <taxon>Betaproteobacteria</taxon>
        <taxon>Burkholderiales</taxon>
        <taxon>Burkholderiaceae</taxon>
        <taxon>Limnobacter</taxon>
    </lineage>
</organism>
<dbReference type="EMBL" id="BSOJ01000006">
    <property type="protein sequence ID" value="GLR25580.1"/>
    <property type="molecule type" value="Genomic_DNA"/>
</dbReference>
<comment type="caution">
    <text evidence="10">The sequence shown here is derived from an EMBL/GenBank/DDBJ whole genome shotgun (WGS) entry which is preliminary data.</text>
</comment>
<keyword evidence="11" id="KW-1185">Reference proteome</keyword>
<dbReference type="GO" id="GO:0005840">
    <property type="term" value="C:ribosome"/>
    <property type="evidence" value="ECO:0007669"/>
    <property type="project" value="UniProtKB-KW"/>
</dbReference>
<dbReference type="PIRSF" id="PIRSF002134">
    <property type="entry name" value="Ribosomal_S13"/>
    <property type="match status" value="1"/>
</dbReference>
<keyword evidence="2 7" id="KW-0699">rRNA-binding</keyword>
<reference evidence="11" key="1">
    <citation type="journal article" date="2019" name="Int. J. Syst. Evol. Microbiol.">
        <title>The Global Catalogue of Microorganisms (GCM) 10K type strain sequencing project: providing services to taxonomists for standard genome sequencing and annotation.</title>
        <authorList>
            <consortium name="The Broad Institute Genomics Platform"/>
            <consortium name="The Broad Institute Genome Sequencing Center for Infectious Disease"/>
            <person name="Wu L."/>
            <person name="Ma J."/>
        </authorList>
    </citation>
    <scope>NUCLEOTIDE SEQUENCE [LARGE SCALE GENOMIC DNA]</scope>
    <source>
        <strain evidence="11">NBRC 105857</strain>
    </source>
</reference>
<dbReference type="RefSeq" id="WP_284279960.1">
    <property type="nucleotide sequence ID" value="NZ_BSOJ01000006.1"/>
</dbReference>
<comment type="function">
    <text evidence="7">Located at the top of the head of the 30S subunit, it contacts several helices of the 16S rRNA. In the 70S ribosome it contacts the 23S rRNA (bridge B1a) and protein L5 of the 50S subunit (bridge B1b), connecting the 2 subunits; these bridges are implicated in subunit movement. Contacts the tRNAs in the A and P-sites.</text>
</comment>
<dbReference type="Proteomes" id="UP001156664">
    <property type="component" value="Unassembled WGS sequence"/>
</dbReference>
<evidence type="ECO:0000256" key="7">
    <source>
        <dbReference type="HAMAP-Rule" id="MF_01315"/>
    </source>
</evidence>
<proteinExistence type="inferred from homology"/>
<protein>
    <recommendedName>
        <fullName evidence="6 7">Small ribosomal subunit protein uS13</fullName>
    </recommendedName>
</protein>
<comment type="subunit">
    <text evidence="7">Part of the 30S ribosomal subunit. Forms a loose heterodimer with protein S19. Forms two bridges to the 50S subunit in the 70S ribosome.</text>
</comment>
<dbReference type="PROSITE" id="PS50159">
    <property type="entry name" value="RIBOSOMAL_S13_2"/>
    <property type="match status" value="1"/>
</dbReference>
<evidence type="ECO:0000256" key="3">
    <source>
        <dbReference type="ARBA" id="ARBA00022884"/>
    </source>
</evidence>
<dbReference type="Gene3D" id="4.10.910.10">
    <property type="entry name" value="30s ribosomal protein s13, domain 2"/>
    <property type="match status" value="1"/>
</dbReference>
<evidence type="ECO:0000256" key="2">
    <source>
        <dbReference type="ARBA" id="ARBA00022730"/>
    </source>
</evidence>
<evidence type="ECO:0000256" key="4">
    <source>
        <dbReference type="ARBA" id="ARBA00022980"/>
    </source>
</evidence>
<dbReference type="InterPro" id="IPR001892">
    <property type="entry name" value="Ribosomal_uS13"/>
</dbReference>
<keyword evidence="3 7" id="KW-0694">RNA-binding</keyword>
<name>A0ABQ5YLX7_9BURK</name>
<dbReference type="Pfam" id="PF00416">
    <property type="entry name" value="Ribosomal_S13"/>
    <property type="match status" value="1"/>
</dbReference>
<sequence>MARIAGINIPSHQHTVIGLTAIFGIGRSTARKICEATSIAENKKVKDLDDADLERLRDEVAKYVVEGDLRREVTMSIKRLMDLGCYRGFRHRKGLPVRGQRTRTNARTRKGPKRAGIALKK</sequence>
<dbReference type="InterPro" id="IPR019980">
    <property type="entry name" value="Ribosomal_uS13_bac-type"/>
</dbReference>
<dbReference type="PANTHER" id="PTHR10871">
    <property type="entry name" value="30S RIBOSOMAL PROTEIN S13/40S RIBOSOMAL PROTEIN S18"/>
    <property type="match status" value="1"/>
</dbReference>
<evidence type="ECO:0000256" key="8">
    <source>
        <dbReference type="RuleBase" id="RU003830"/>
    </source>
</evidence>
<evidence type="ECO:0000256" key="9">
    <source>
        <dbReference type="SAM" id="MobiDB-lite"/>
    </source>
</evidence>
<dbReference type="InterPro" id="IPR027437">
    <property type="entry name" value="Rbsml_uS13_C"/>
</dbReference>
<accession>A0ABQ5YLX7</accession>